<protein>
    <recommendedName>
        <fullName evidence="5">Tubulin-specific chaperone A</fullName>
    </recommendedName>
</protein>
<evidence type="ECO:0000256" key="1">
    <source>
        <dbReference type="SAM" id="Coils"/>
    </source>
</evidence>
<name>A0AAV5GWM8_9BASI</name>
<keyword evidence="1" id="KW-0175">Coiled coil</keyword>
<feature type="coiled-coil region" evidence="1">
    <location>
        <begin position="41"/>
        <end position="97"/>
    </location>
</feature>
<dbReference type="EMBL" id="BQKY01000018">
    <property type="protein sequence ID" value="GJN94623.1"/>
    <property type="molecule type" value="Genomic_DNA"/>
</dbReference>
<dbReference type="AlphaFoldDB" id="A0AAV5GWM8"/>
<sequence length="191" mass="21001">MPKQTAGSPALSSGHTEDSEVARTLLQHVHNYQSGRAQKQAQKQAAVIERAKAAVERYKDEVAKIQEDEEDKIRARIKAFEEEDSRLAAELLEAELKLLRLLRSRSSEAQLGIAAVRMQCEEINQAVGTARTALQGIDRNEQDVLKKRFEAVWPRAENGSAKQPQGQQGAKEQKEQGTSAAGAPDAEMAEA</sequence>
<feature type="region of interest" description="Disordered" evidence="2">
    <location>
        <begin position="1"/>
        <end position="20"/>
    </location>
</feature>
<reference evidence="3 4" key="1">
    <citation type="submission" date="2021-12" db="EMBL/GenBank/DDBJ databases">
        <title>High titer production of polyol ester of fatty acids by Rhodotorula paludigena BS15 towards product separation-free biomass refinery.</title>
        <authorList>
            <person name="Mano J."/>
            <person name="Ono H."/>
            <person name="Tanaka T."/>
            <person name="Naito K."/>
            <person name="Sushida H."/>
            <person name="Ike M."/>
            <person name="Tokuyasu K."/>
            <person name="Kitaoka M."/>
        </authorList>
    </citation>
    <scope>NUCLEOTIDE SEQUENCE [LARGE SCALE GENOMIC DNA]</scope>
    <source>
        <strain evidence="3 4">BS15</strain>
    </source>
</reference>
<dbReference type="Proteomes" id="UP001342314">
    <property type="component" value="Unassembled WGS sequence"/>
</dbReference>
<comment type="caution">
    <text evidence="3">The sequence shown here is derived from an EMBL/GenBank/DDBJ whole genome shotgun (WGS) entry which is preliminary data.</text>
</comment>
<feature type="compositionally biased region" description="Polar residues" evidence="2">
    <location>
        <begin position="1"/>
        <end position="14"/>
    </location>
</feature>
<evidence type="ECO:0008006" key="5">
    <source>
        <dbReference type="Google" id="ProtNLM"/>
    </source>
</evidence>
<keyword evidence="4" id="KW-1185">Reference proteome</keyword>
<accession>A0AAV5GWM8</accession>
<evidence type="ECO:0000313" key="4">
    <source>
        <dbReference type="Proteomes" id="UP001342314"/>
    </source>
</evidence>
<proteinExistence type="predicted"/>
<evidence type="ECO:0000313" key="3">
    <source>
        <dbReference type="EMBL" id="GJN94623.1"/>
    </source>
</evidence>
<organism evidence="3 4">
    <name type="scientific">Rhodotorula paludigena</name>
    <dbReference type="NCBI Taxonomy" id="86838"/>
    <lineage>
        <taxon>Eukaryota</taxon>
        <taxon>Fungi</taxon>
        <taxon>Dikarya</taxon>
        <taxon>Basidiomycota</taxon>
        <taxon>Pucciniomycotina</taxon>
        <taxon>Microbotryomycetes</taxon>
        <taxon>Sporidiobolales</taxon>
        <taxon>Sporidiobolaceae</taxon>
        <taxon>Rhodotorula</taxon>
    </lineage>
</organism>
<feature type="compositionally biased region" description="Low complexity" evidence="2">
    <location>
        <begin position="161"/>
        <end position="191"/>
    </location>
</feature>
<evidence type="ECO:0000256" key="2">
    <source>
        <dbReference type="SAM" id="MobiDB-lite"/>
    </source>
</evidence>
<gene>
    <name evidence="3" type="ORF">Rhopal_007706-T1</name>
</gene>
<feature type="region of interest" description="Disordered" evidence="2">
    <location>
        <begin position="152"/>
        <end position="191"/>
    </location>
</feature>